<evidence type="ECO:0000313" key="3">
    <source>
        <dbReference type="Proteomes" id="UP000003448"/>
    </source>
</evidence>
<keyword evidence="1" id="KW-0732">Signal</keyword>
<evidence type="ECO:0008006" key="4">
    <source>
        <dbReference type="Google" id="ProtNLM"/>
    </source>
</evidence>
<gene>
    <name evidence="2" type="ORF">MILUP08_44477</name>
</gene>
<evidence type="ECO:0000256" key="1">
    <source>
        <dbReference type="SAM" id="SignalP"/>
    </source>
</evidence>
<dbReference type="eggNOG" id="ENOG5032DXB">
    <property type="taxonomic scope" value="Bacteria"/>
</dbReference>
<sequence>MRRKLRIAMVALFATAATVIGTAAPALAADGKQLATDSVGPLDEPKWYCTNGSANALACFAPLGEWFGIEDTWEDTYPVVVDWRFFDDEVSPTGAIVRQGRIWHTAGYVAGARYMNKSFPENQPGITLKQISFRACSGNYPSNTVFEGTCSAWRTVGT</sequence>
<name>I0L705_9ACTN</name>
<dbReference type="AlphaFoldDB" id="I0L705"/>
<feature type="signal peptide" evidence="1">
    <location>
        <begin position="1"/>
        <end position="28"/>
    </location>
</feature>
<feature type="chain" id="PRO_5003631920" description="Secreted protein" evidence="1">
    <location>
        <begin position="29"/>
        <end position="158"/>
    </location>
</feature>
<organism evidence="2 3">
    <name type="scientific">Micromonospora lupini str. Lupac 08</name>
    <dbReference type="NCBI Taxonomy" id="1150864"/>
    <lineage>
        <taxon>Bacteria</taxon>
        <taxon>Bacillati</taxon>
        <taxon>Actinomycetota</taxon>
        <taxon>Actinomycetes</taxon>
        <taxon>Micromonosporales</taxon>
        <taxon>Micromonosporaceae</taxon>
        <taxon>Micromonospora</taxon>
    </lineage>
</organism>
<dbReference type="RefSeq" id="WP_007461813.1">
    <property type="nucleotide sequence ID" value="NZ_HF570108.1"/>
</dbReference>
<dbReference type="EMBL" id="CAIE01000035">
    <property type="protein sequence ID" value="CCH19602.1"/>
    <property type="molecule type" value="Genomic_DNA"/>
</dbReference>
<accession>I0L705</accession>
<comment type="caution">
    <text evidence="2">The sequence shown here is derived from an EMBL/GenBank/DDBJ whole genome shotgun (WGS) entry which is preliminary data.</text>
</comment>
<proteinExistence type="predicted"/>
<reference evidence="3" key="1">
    <citation type="journal article" date="2012" name="J. Bacteriol.">
        <title>Genome Sequence of Micromonospora lupini Lupac 08, Isolated from Root Nodules of Lupinus angustifolius.</title>
        <authorList>
            <person name="Alonso-Vega P."/>
            <person name="Normand P."/>
            <person name="Bacigalupe R."/>
            <person name="Pujic P."/>
            <person name="Lajus A."/>
            <person name="Vallenet D."/>
            <person name="Carro L."/>
            <person name="Coll P."/>
            <person name="Trujillo M.E."/>
        </authorList>
    </citation>
    <scope>NUCLEOTIDE SEQUENCE [LARGE SCALE GENOMIC DNA]</scope>
    <source>
        <strain evidence="3">Lupac 08</strain>
    </source>
</reference>
<dbReference type="Proteomes" id="UP000003448">
    <property type="component" value="Unassembled WGS sequence"/>
</dbReference>
<dbReference type="STRING" id="1150864.MILUP08_44477"/>
<protein>
    <recommendedName>
        <fullName evidence="4">Secreted protein</fullName>
    </recommendedName>
</protein>
<keyword evidence="3" id="KW-1185">Reference proteome</keyword>
<evidence type="ECO:0000313" key="2">
    <source>
        <dbReference type="EMBL" id="CCH19602.1"/>
    </source>
</evidence>